<dbReference type="InterPro" id="IPR007724">
    <property type="entry name" value="Poly_GlycHdrlase"/>
</dbReference>
<dbReference type="eggNOG" id="KOG2064">
    <property type="taxonomic scope" value="Eukaryota"/>
</dbReference>
<keyword evidence="2" id="KW-0378">Hydrolase</keyword>
<evidence type="ECO:0000313" key="2">
    <source>
        <dbReference type="EMBL" id="KDR06923.1"/>
    </source>
</evidence>
<name>A0A067QTD2_ZOONE</name>
<dbReference type="EMBL" id="KK853536">
    <property type="protein sequence ID" value="KDR06923.1"/>
    <property type="molecule type" value="Genomic_DNA"/>
</dbReference>
<dbReference type="PANTHER" id="PTHR12837">
    <property type="entry name" value="POLY ADP-RIBOSE GLYCOHYDROLASE"/>
    <property type="match status" value="1"/>
</dbReference>
<dbReference type="GO" id="GO:0006282">
    <property type="term" value="P:regulation of DNA repair"/>
    <property type="evidence" value="ECO:0007669"/>
    <property type="project" value="InterPro"/>
</dbReference>
<dbReference type="AlphaFoldDB" id="A0A067QTD2"/>
<dbReference type="Proteomes" id="UP000027135">
    <property type="component" value="Unassembled WGS sequence"/>
</dbReference>
<dbReference type="GO" id="GO:0009225">
    <property type="term" value="P:nucleotide-sugar metabolic process"/>
    <property type="evidence" value="ECO:0007669"/>
    <property type="project" value="TreeGrafter"/>
</dbReference>
<proteinExistence type="predicted"/>
<feature type="domain" description="PARG catalytic Macro" evidence="1">
    <location>
        <begin position="55"/>
        <end position="129"/>
    </location>
</feature>
<organism evidence="2 3">
    <name type="scientific">Zootermopsis nevadensis</name>
    <name type="common">Dampwood termite</name>
    <dbReference type="NCBI Taxonomy" id="136037"/>
    <lineage>
        <taxon>Eukaryota</taxon>
        <taxon>Metazoa</taxon>
        <taxon>Ecdysozoa</taxon>
        <taxon>Arthropoda</taxon>
        <taxon>Hexapoda</taxon>
        <taxon>Insecta</taxon>
        <taxon>Pterygota</taxon>
        <taxon>Neoptera</taxon>
        <taxon>Polyneoptera</taxon>
        <taxon>Dictyoptera</taxon>
        <taxon>Blattodea</taxon>
        <taxon>Blattoidea</taxon>
        <taxon>Termitoidae</taxon>
        <taxon>Termopsidae</taxon>
        <taxon>Zootermopsis</taxon>
    </lineage>
</organism>
<accession>A0A067QTD2</accession>
<evidence type="ECO:0000313" key="3">
    <source>
        <dbReference type="Proteomes" id="UP000027135"/>
    </source>
</evidence>
<dbReference type="InParanoid" id="A0A067QTD2"/>
<dbReference type="GO" id="GO:0005737">
    <property type="term" value="C:cytoplasm"/>
    <property type="evidence" value="ECO:0007669"/>
    <property type="project" value="TreeGrafter"/>
</dbReference>
<protein>
    <submittedName>
        <fullName evidence="2">Poly(ADP-ribose) glycohydrolase</fullName>
    </submittedName>
</protein>
<dbReference type="GO" id="GO:0005975">
    <property type="term" value="P:carbohydrate metabolic process"/>
    <property type="evidence" value="ECO:0007669"/>
    <property type="project" value="InterPro"/>
</dbReference>
<reference evidence="2 3" key="1">
    <citation type="journal article" date="2014" name="Nat. Commun.">
        <title>Molecular traces of alternative social organization in a termite genome.</title>
        <authorList>
            <person name="Terrapon N."/>
            <person name="Li C."/>
            <person name="Robertson H.M."/>
            <person name="Ji L."/>
            <person name="Meng X."/>
            <person name="Booth W."/>
            <person name="Chen Z."/>
            <person name="Childers C.P."/>
            <person name="Glastad K.M."/>
            <person name="Gokhale K."/>
            <person name="Gowin J."/>
            <person name="Gronenberg W."/>
            <person name="Hermansen R.A."/>
            <person name="Hu H."/>
            <person name="Hunt B.G."/>
            <person name="Huylmans A.K."/>
            <person name="Khalil S.M."/>
            <person name="Mitchell R.D."/>
            <person name="Munoz-Torres M.C."/>
            <person name="Mustard J.A."/>
            <person name="Pan H."/>
            <person name="Reese J.T."/>
            <person name="Scharf M.E."/>
            <person name="Sun F."/>
            <person name="Vogel H."/>
            <person name="Xiao J."/>
            <person name="Yang W."/>
            <person name="Yang Z."/>
            <person name="Yang Z."/>
            <person name="Zhou J."/>
            <person name="Zhu J."/>
            <person name="Brent C.S."/>
            <person name="Elsik C.G."/>
            <person name="Goodisman M.A."/>
            <person name="Liberles D.A."/>
            <person name="Roe R.M."/>
            <person name="Vargo E.L."/>
            <person name="Vilcinskas A."/>
            <person name="Wang J."/>
            <person name="Bornberg-Bauer E."/>
            <person name="Korb J."/>
            <person name="Zhang G."/>
            <person name="Liebig J."/>
        </authorList>
    </citation>
    <scope>NUCLEOTIDE SEQUENCE [LARGE SCALE GENOMIC DNA]</scope>
    <source>
        <tissue evidence="2">Whole organism</tissue>
    </source>
</reference>
<dbReference type="Pfam" id="PF05028">
    <property type="entry name" value="PARG_cat_C"/>
    <property type="match status" value="1"/>
</dbReference>
<dbReference type="GO" id="GO:1990966">
    <property type="term" value="P:ATP generation from poly-ADP-D-ribose"/>
    <property type="evidence" value="ECO:0007669"/>
    <property type="project" value="TreeGrafter"/>
</dbReference>
<dbReference type="GO" id="GO:0005634">
    <property type="term" value="C:nucleus"/>
    <property type="evidence" value="ECO:0007669"/>
    <property type="project" value="TreeGrafter"/>
</dbReference>
<evidence type="ECO:0000259" key="1">
    <source>
        <dbReference type="Pfam" id="PF05028"/>
    </source>
</evidence>
<dbReference type="InterPro" id="IPR046372">
    <property type="entry name" value="PARG_cat_C"/>
</dbReference>
<keyword evidence="3" id="KW-1185">Reference proteome</keyword>
<dbReference type="STRING" id="136037.A0A067QTD2"/>
<sequence length="193" mass="21956">MIVRRTLISHRTAFRHETHQYAVKRVKVEGKKITITHEENEQPIRRVKRNETTTTRCERLSTYRGYSSTFEWMGNYQDMTPRDSSGRRMCSVVAIDALQLGNCNLQYTPSNLLRELNKAYAGFHCPEFQPGVRSTCRSLVYLSSQGPVRSGIEPQTWTGTGQPGNFKETVKVTPYMMATSEILSVTTQGTPSL</sequence>
<dbReference type="PANTHER" id="PTHR12837:SF15">
    <property type="entry name" value="POLY(ADP-RIBOSE) GLYCOHYDROLASE"/>
    <property type="match status" value="1"/>
</dbReference>
<dbReference type="GO" id="GO:0004649">
    <property type="term" value="F:poly(ADP-ribose) glycohydrolase activity"/>
    <property type="evidence" value="ECO:0007669"/>
    <property type="project" value="InterPro"/>
</dbReference>
<gene>
    <name evidence="2" type="ORF">L798_03851</name>
</gene>